<feature type="domain" description="Protein kinase" evidence="4">
    <location>
        <begin position="13"/>
        <end position="281"/>
    </location>
</feature>
<dbReference type="CDD" id="cd14014">
    <property type="entry name" value="STKc_PknB_like"/>
    <property type="match status" value="1"/>
</dbReference>
<dbReference type="PROSITE" id="PS50011">
    <property type="entry name" value="PROTEIN_KINASE_DOM"/>
    <property type="match status" value="1"/>
</dbReference>
<feature type="repeat" description="TPR" evidence="3">
    <location>
        <begin position="538"/>
        <end position="571"/>
    </location>
</feature>
<dbReference type="SUPFAM" id="SSF56112">
    <property type="entry name" value="Protein kinase-like (PK-like)"/>
    <property type="match status" value="1"/>
</dbReference>
<evidence type="ECO:0000256" key="3">
    <source>
        <dbReference type="PROSITE-ProRule" id="PRU00339"/>
    </source>
</evidence>
<dbReference type="PANTHER" id="PTHR44943">
    <property type="entry name" value="CELLULOSE SYNTHASE OPERON PROTEIN C"/>
    <property type="match status" value="1"/>
</dbReference>
<evidence type="ECO:0000256" key="2">
    <source>
        <dbReference type="ARBA" id="ARBA00022803"/>
    </source>
</evidence>
<dbReference type="Pfam" id="PF13432">
    <property type="entry name" value="TPR_16"/>
    <property type="match status" value="3"/>
</dbReference>
<evidence type="ECO:0000259" key="4">
    <source>
        <dbReference type="PROSITE" id="PS50011"/>
    </source>
</evidence>
<dbReference type="Gene3D" id="1.10.510.10">
    <property type="entry name" value="Transferase(Phosphotransferase) domain 1"/>
    <property type="match status" value="1"/>
</dbReference>
<keyword evidence="1" id="KW-0677">Repeat</keyword>
<evidence type="ECO:0000313" key="6">
    <source>
        <dbReference type="Proteomes" id="UP001526143"/>
    </source>
</evidence>
<dbReference type="InterPro" id="IPR011009">
    <property type="entry name" value="Kinase-like_dom_sf"/>
</dbReference>
<dbReference type="PANTHER" id="PTHR44943:SF8">
    <property type="entry name" value="TPR REPEAT-CONTAINING PROTEIN MJ0263"/>
    <property type="match status" value="1"/>
</dbReference>
<evidence type="ECO:0000256" key="1">
    <source>
        <dbReference type="ARBA" id="ARBA00022737"/>
    </source>
</evidence>
<feature type="repeat" description="TPR" evidence="3">
    <location>
        <begin position="395"/>
        <end position="428"/>
    </location>
</feature>
<dbReference type="Gene3D" id="1.25.40.10">
    <property type="entry name" value="Tetratricopeptide repeat domain"/>
    <property type="match status" value="3"/>
</dbReference>
<dbReference type="InterPro" id="IPR051685">
    <property type="entry name" value="Ycf3/AcsC/BcsC/TPR_MFPF"/>
</dbReference>
<name>A0ABT3AU72_9CYAN</name>
<accession>A0ABT3AU72</accession>
<dbReference type="SMART" id="SM00220">
    <property type="entry name" value="S_TKc"/>
    <property type="match status" value="1"/>
</dbReference>
<dbReference type="SUPFAM" id="SSF48452">
    <property type="entry name" value="TPR-like"/>
    <property type="match status" value="1"/>
</dbReference>
<feature type="repeat" description="TPR" evidence="3">
    <location>
        <begin position="361"/>
        <end position="394"/>
    </location>
</feature>
<dbReference type="Pfam" id="PF07719">
    <property type="entry name" value="TPR_2"/>
    <property type="match status" value="1"/>
</dbReference>
<dbReference type="RefSeq" id="WP_263744182.1">
    <property type="nucleotide sequence ID" value="NZ_JAOWRF010000064.1"/>
</dbReference>
<dbReference type="InterPro" id="IPR000719">
    <property type="entry name" value="Prot_kinase_dom"/>
</dbReference>
<gene>
    <name evidence="5" type="ORF">OGM63_03845</name>
</gene>
<proteinExistence type="predicted"/>
<dbReference type="InterPro" id="IPR013105">
    <property type="entry name" value="TPR_2"/>
</dbReference>
<dbReference type="Pfam" id="PF13181">
    <property type="entry name" value="TPR_8"/>
    <property type="match status" value="1"/>
</dbReference>
<keyword evidence="2 3" id="KW-0802">TPR repeat</keyword>
<organism evidence="5 6">
    <name type="scientific">Plectonema radiosum NIES-515</name>
    <dbReference type="NCBI Taxonomy" id="2986073"/>
    <lineage>
        <taxon>Bacteria</taxon>
        <taxon>Bacillati</taxon>
        <taxon>Cyanobacteriota</taxon>
        <taxon>Cyanophyceae</taxon>
        <taxon>Oscillatoriophycideae</taxon>
        <taxon>Oscillatoriales</taxon>
        <taxon>Microcoleaceae</taxon>
        <taxon>Plectonema</taxon>
    </lineage>
</organism>
<dbReference type="Pfam" id="PF00515">
    <property type="entry name" value="TPR_1"/>
    <property type="match status" value="1"/>
</dbReference>
<dbReference type="InterPro" id="IPR019734">
    <property type="entry name" value="TPR_rpt"/>
</dbReference>
<dbReference type="Pfam" id="PF00069">
    <property type="entry name" value="Pkinase"/>
    <property type="match status" value="1"/>
</dbReference>
<dbReference type="PROSITE" id="PS50293">
    <property type="entry name" value="TPR_REGION"/>
    <property type="match status" value="2"/>
</dbReference>
<feature type="repeat" description="TPR" evidence="3">
    <location>
        <begin position="429"/>
        <end position="462"/>
    </location>
</feature>
<reference evidence="5 6" key="1">
    <citation type="submission" date="2022-10" db="EMBL/GenBank/DDBJ databases">
        <title>Identification of biosynthetic pathway for the production of the potent trypsin inhibitor radiosumin.</title>
        <authorList>
            <person name="Fewer D.P."/>
            <person name="Delbaje E."/>
            <person name="Ouyang X."/>
            <person name="Agostino P.D."/>
            <person name="Wahlsten M."/>
            <person name="Jokela J."/>
            <person name="Permi P."/>
            <person name="Haapaniemi E."/>
            <person name="Koistinen H."/>
        </authorList>
    </citation>
    <scope>NUCLEOTIDE SEQUENCE [LARGE SCALE GENOMIC DNA]</scope>
    <source>
        <strain evidence="5 6">NIES-515</strain>
    </source>
</reference>
<comment type="caution">
    <text evidence="5">The sequence shown here is derived from an EMBL/GenBank/DDBJ whole genome shotgun (WGS) entry which is preliminary data.</text>
</comment>
<feature type="repeat" description="TPR" evidence="3">
    <location>
        <begin position="641"/>
        <end position="674"/>
    </location>
</feature>
<dbReference type="InterPro" id="IPR011990">
    <property type="entry name" value="TPR-like_helical_dom_sf"/>
</dbReference>
<dbReference type="EMBL" id="JAOWRF010000064">
    <property type="protein sequence ID" value="MCV3212671.1"/>
    <property type="molecule type" value="Genomic_DNA"/>
</dbReference>
<sequence length="715" mass="81952">MAKQKEILLVGRYKIIKELARGGFGITSLAEDTMSSNCPCVVKQLYPQNSDIIETAKLLFKREVAILKYLQQKQQIPKYFNYFEDEQNGQTHYYLVQEYIDGEPLQNLIFQQWTQPRVINFLREILSILKYLHQINVIHRDIKPPNVMRREQDKKFVLIDFGAVKQLDINYSSPHEQHTQTMIGTSGYAPPEQMAGRPGFYSDIYGLGITAIQLLTKIPPKNLKRDEKDNIIWANGLDIDKSFSAILTKMVYHNTEHRYQSVEDVLNDLSDLTAINEEDFIRSLYQGSNVNTINPFKIPEFPTISQSANNFNTKQPPTSTYNNKTTLTSLSESKLWKITIVLTALGAIALLIEFIHPFIRPIYYSYQGNRLLDIRQPEKALEQFQNLIAINPNSATAWKGRGDAYLSVGRDLQALESYNKSLFFEPKDPKTLNNKGKVLYKLRKYKEALEIHEKVLEINPNNPEAWSGKGLAYIGLNKYKEANDSLEKLKQINLGEPSVWQQIGLVTELLQGPQAAKTSYEEAVLSYDDLLRTKPSDVVALTDRGSVLLKLNRLPEALDSFEKALKIDNNFYEALLGKGNALGGLGKPQEALFAFNRASEIRPLDYQVWFTRGSLLAQYMKDYNEALKSFEKAIERRYDSYDAWVNKGTVLLELNRYDEALVAFDKAKDLQPKDRYVWANRGYALQKLGRTQEARNSYNKAVELGLPREELNMSK</sequence>
<dbReference type="PROSITE" id="PS50005">
    <property type="entry name" value="TPR"/>
    <property type="match status" value="5"/>
</dbReference>
<protein>
    <submittedName>
        <fullName evidence="5">Tetratricopeptide repeat protein</fullName>
    </submittedName>
</protein>
<dbReference type="SMART" id="SM00028">
    <property type="entry name" value="TPR"/>
    <property type="match status" value="10"/>
</dbReference>
<dbReference type="Proteomes" id="UP001526143">
    <property type="component" value="Unassembled WGS sequence"/>
</dbReference>
<evidence type="ECO:0000313" key="5">
    <source>
        <dbReference type="EMBL" id="MCV3212671.1"/>
    </source>
</evidence>
<keyword evidence="6" id="KW-1185">Reference proteome</keyword>